<evidence type="ECO:0000256" key="4">
    <source>
        <dbReference type="ARBA" id="ARBA00022597"/>
    </source>
</evidence>
<dbReference type="GO" id="GO:0016301">
    <property type="term" value="F:kinase activity"/>
    <property type="evidence" value="ECO:0007669"/>
    <property type="project" value="UniProtKB-KW"/>
</dbReference>
<dbReference type="InterPro" id="IPR003352">
    <property type="entry name" value="PTS_EIIC"/>
</dbReference>
<evidence type="ECO:0000256" key="17">
    <source>
        <dbReference type="SAM" id="Phobius"/>
    </source>
</evidence>
<evidence type="ECO:0000256" key="13">
    <source>
        <dbReference type="ARBA" id="ARBA00048931"/>
    </source>
</evidence>
<dbReference type="InterPro" id="IPR001127">
    <property type="entry name" value="PTS_EIIA_1_perm"/>
</dbReference>
<dbReference type="Pfam" id="PF02378">
    <property type="entry name" value="PTS_EIIC"/>
    <property type="match status" value="1"/>
</dbReference>
<dbReference type="NCBIfam" id="TIGR00826">
    <property type="entry name" value="EIIB_glc"/>
    <property type="match status" value="1"/>
</dbReference>
<dbReference type="OrthoDB" id="9769191at2"/>
<dbReference type="InterPro" id="IPR050558">
    <property type="entry name" value="PTS_Sugar-Specific_Components"/>
</dbReference>
<dbReference type="InterPro" id="IPR013013">
    <property type="entry name" value="PTS_EIIC_1"/>
</dbReference>
<dbReference type="NCBIfam" id="TIGR01992">
    <property type="entry name" value="PTS-IIBC-Tre"/>
    <property type="match status" value="1"/>
</dbReference>
<proteinExistence type="predicted"/>
<dbReference type="InterPro" id="IPR036878">
    <property type="entry name" value="Glu_permease_IIB"/>
</dbReference>
<feature type="transmembrane region" description="Helical" evidence="17">
    <location>
        <begin position="186"/>
        <end position="205"/>
    </location>
</feature>
<dbReference type="GO" id="GO:0090589">
    <property type="term" value="F:protein-phosphocysteine-trehalose phosphotransferase system transporter activity"/>
    <property type="evidence" value="ECO:0007669"/>
    <property type="project" value="TreeGrafter"/>
</dbReference>
<feature type="transmembrane region" description="Helical" evidence="17">
    <location>
        <begin position="377"/>
        <end position="397"/>
    </location>
</feature>
<dbReference type="RefSeq" id="WP_118990306.1">
    <property type="nucleotide sequence ID" value="NZ_CP023434.1"/>
</dbReference>
<evidence type="ECO:0000259" key="19">
    <source>
        <dbReference type="PROSITE" id="PS51098"/>
    </source>
</evidence>
<keyword evidence="8" id="KW-0418">Kinase</keyword>
<dbReference type="SUPFAM" id="SSF51261">
    <property type="entry name" value="Duplicated hybrid motif"/>
    <property type="match status" value="1"/>
</dbReference>
<dbReference type="PROSITE" id="PS51098">
    <property type="entry name" value="PTS_EIIB_TYPE_1"/>
    <property type="match status" value="1"/>
</dbReference>
<feature type="transmembrane region" description="Helical" evidence="17">
    <location>
        <begin position="260"/>
        <end position="284"/>
    </location>
</feature>
<dbReference type="Proteomes" id="UP000263232">
    <property type="component" value="Chromosome"/>
</dbReference>
<dbReference type="NCBIfam" id="NF008236">
    <property type="entry name" value="PRK11007.1"/>
    <property type="match status" value="1"/>
</dbReference>
<evidence type="ECO:0000256" key="5">
    <source>
        <dbReference type="ARBA" id="ARBA00022679"/>
    </source>
</evidence>
<dbReference type="InterPro" id="IPR001996">
    <property type="entry name" value="PTS_IIB_1"/>
</dbReference>
<feature type="transmembrane region" description="Helical" evidence="17">
    <location>
        <begin position="112"/>
        <end position="133"/>
    </location>
</feature>
<dbReference type="InterPro" id="IPR011296">
    <property type="entry name" value="PTS_IIBC_treh"/>
</dbReference>
<dbReference type="EMBL" id="CP023434">
    <property type="protein sequence ID" value="AXY25394.1"/>
    <property type="molecule type" value="Genomic_DNA"/>
</dbReference>
<feature type="active site" description="Phosphocysteine intermediate; for EIIB activity" evidence="16">
    <location>
        <position position="27"/>
    </location>
</feature>
<evidence type="ECO:0000256" key="14">
    <source>
        <dbReference type="ARBA" id="ARBA00074554"/>
    </source>
</evidence>
<dbReference type="SUPFAM" id="SSF55604">
    <property type="entry name" value="Glucose permease domain IIB"/>
    <property type="match status" value="1"/>
</dbReference>
<dbReference type="PROSITE" id="PS51093">
    <property type="entry name" value="PTS_EIIA_TYPE_1"/>
    <property type="match status" value="1"/>
</dbReference>
<keyword evidence="4" id="KW-0762">Sugar transport</keyword>
<keyword evidence="22" id="KW-1185">Reference proteome</keyword>
<name>A0A347WJY7_9LACT</name>
<evidence type="ECO:0000256" key="7">
    <source>
        <dbReference type="ARBA" id="ARBA00022692"/>
    </source>
</evidence>
<feature type="transmembrane region" description="Helical" evidence="17">
    <location>
        <begin position="158"/>
        <end position="179"/>
    </location>
</feature>
<feature type="transmembrane region" description="Helical" evidence="17">
    <location>
        <begin position="344"/>
        <end position="365"/>
    </location>
</feature>
<dbReference type="CDD" id="cd00212">
    <property type="entry name" value="PTS_IIB_glc"/>
    <property type="match status" value="1"/>
</dbReference>
<dbReference type="GO" id="GO:0008982">
    <property type="term" value="F:protein-N(PI)-phosphohistidine-sugar phosphotransferase activity"/>
    <property type="evidence" value="ECO:0007669"/>
    <property type="project" value="InterPro"/>
</dbReference>
<keyword evidence="5" id="KW-0808">Transferase</keyword>
<sequence>MSEYREDAKRLLELVGGKENISSVWHCATRMRFVLADSSQADVAAIEELPSVRGTFTQAGQFQVIIGNRVNEFFKEFQAVSGIEESSKADLKREAESNQNAFQKALSFLSDVFTPIIPAFIVGGLILGFRNFIGDIPFEALGGTIAESSPFWQGLYDFLWLPGEAIFHFLPVHITWSVVKKMGGTEVLGIILGIGLVSGQLLNAYGAPDAIIAGEVPVWDFGSFQIQKIGYQGQVLPALFAGLAQGWLERFWRKHVPEYLSMILVPFLSLIPALILAHTILGPVGWKIGTWIGSLVYQGLTSSFSWLFGLVFGSLYAPLVITGLHHMTNAVDAQLIADYQGTGLWPMIALSNIAQASAVLAYWWMTRHDERENQITIPAIISAYMGVTEPALFGVTLKRVYPMIAAMIGSGIAGLVATLTKVTANSIGVGGLPGFLVIQPQSMLWFFICMAIAIVVPFVLTLTFRKGGLFVTEKEQVEQAAAPQTTASTERGTSEKLAFEVEVIATPADGEVIALDEVEDKVFSQKMMGEGFAVRPTSQAIYAPIKGTVTSIFPSKHAIGISGSNETDVLIHMGLDTVDLEGKPFEVLVQEGDTVDIGVEIARMDLAAVEAAGKGTDIVVVFTESSQVERMEVSDYGKHEASDIIGEYKPKDHFSD</sequence>
<dbReference type="KEGG" id="abae:CL176_04910"/>
<evidence type="ECO:0000256" key="9">
    <source>
        <dbReference type="ARBA" id="ARBA00022989"/>
    </source>
</evidence>
<keyword evidence="3" id="KW-1003">Cell membrane</keyword>
<comment type="catalytic activity">
    <reaction evidence="13">
        <text>N(pros)-phospho-L-histidyl-[protein](out) + sucrose = sucrose 6(G)-phosphate(in) + L-histidyl-[protein]</text>
        <dbReference type="Rhea" id="RHEA:49236"/>
        <dbReference type="Rhea" id="RHEA-COMP:9745"/>
        <dbReference type="Rhea" id="RHEA-COMP:9746"/>
        <dbReference type="ChEBI" id="CHEBI:17992"/>
        <dbReference type="ChEBI" id="CHEBI:29979"/>
        <dbReference type="ChEBI" id="CHEBI:64837"/>
        <dbReference type="ChEBI" id="CHEBI:91002"/>
        <dbReference type="EC" id="2.7.1.211"/>
    </reaction>
</comment>
<dbReference type="PANTHER" id="PTHR30175:SF4">
    <property type="entry name" value="PTS SYSTEM TREHALOSE-SPECIFIC EIIBC COMPONENT"/>
    <property type="match status" value="1"/>
</dbReference>
<evidence type="ECO:0000256" key="2">
    <source>
        <dbReference type="ARBA" id="ARBA00022448"/>
    </source>
</evidence>
<dbReference type="NCBIfam" id="TIGR00830">
    <property type="entry name" value="PTBA"/>
    <property type="match status" value="1"/>
</dbReference>
<feature type="transmembrane region" description="Helical" evidence="17">
    <location>
        <begin position="404"/>
        <end position="424"/>
    </location>
</feature>
<evidence type="ECO:0000259" key="20">
    <source>
        <dbReference type="PROSITE" id="PS51103"/>
    </source>
</evidence>
<feature type="transmembrane region" description="Helical" evidence="17">
    <location>
        <begin position="304"/>
        <end position="324"/>
    </location>
</feature>
<evidence type="ECO:0000259" key="18">
    <source>
        <dbReference type="PROSITE" id="PS51093"/>
    </source>
</evidence>
<keyword evidence="10 17" id="KW-0472">Membrane</keyword>
<comment type="subcellular location">
    <subcellularLocation>
        <location evidence="1">Cell membrane</location>
        <topology evidence="1">Multi-pass membrane protein</topology>
    </subcellularLocation>
</comment>
<dbReference type="GO" id="GO:0015574">
    <property type="term" value="F:trehalose transmembrane transporter activity"/>
    <property type="evidence" value="ECO:0007669"/>
    <property type="project" value="InterPro"/>
</dbReference>
<dbReference type="GO" id="GO:0009401">
    <property type="term" value="P:phosphoenolpyruvate-dependent sugar phosphotransferase system"/>
    <property type="evidence" value="ECO:0007669"/>
    <property type="project" value="UniProtKB-KW"/>
</dbReference>
<accession>A0A347WJY7</accession>
<feature type="domain" description="PTS EIIB type-1" evidence="19">
    <location>
        <begin position="5"/>
        <end position="87"/>
    </location>
</feature>
<reference evidence="21 22" key="1">
    <citation type="submission" date="2017-09" db="EMBL/GenBank/DDBJ databases">
        <title>Complete genome sequence of Oxytococcus suis strain ZY16052.</title>
        <authorList>
            <person name="Li F."/>
        </authorList>
    </citation>
    <scope>NUCLEOTIDE SEQUENCE [LARGE SCALE GENOMIC DNA]</scope>
    <source>
        <strain evidence="21 22">ZY16052</strain>
    </source>
</reference>
<evidence type="ECO:0000256" key="6">
    <source>
        <dbReference type="ARBA" id="ARBA00022683"/>
    </source>
</evidence>
<dbReference type="InterPro" id="IPR011055">
    <property type="entry name" value="Dup_hybrid_motif"/>
</dbReference>
<keyword evidence="2" id="KW-0813">Transport</keyword>
<evidence type="ECO:0000256" key="10">
    <source>
        <dbReference type="ARBA" id="ARBA00023136"/>
    </source>
</evidence>
<dbReference type="EC" id="2.7.1.211" evidence="11"/>
<keyword evidence="6" id="KW-0598">Phosphotransferase system</keyword>
<organism evidence="21 22">
    <name type="scientific">Suicoccus acidiformans</name>
    <dbReference type="NCBI Taxonomy" id="2036206"/>
    <lineage>
        <taxon>Bacteria</taxon>
        <taxon>Bacillati</taxon>
        <taxon>Bacillota</taxon>
        <taxon>Bacilli</taxon>
        <taxon>Lactobacillales</taxon>
        <taxon>Aerococcaceae</taxon>
        <taxon>Suicoccus</taxon>
    </lineage>
</organism>
<dbReference type="InterPro" id="IPR018113">
    <property type="entry name" value="PTrfase_EIIB_Cys"/>
</dbReference>
<evidence type="ECO:0000256" key="3">
    <source>
        <dbReference type="ARBA" id="ARBA00022475"/>
    </source>
</evidence>
<dbReference type="GO" id="GO:0005886">
    <property type="term" value="C:plasma membrane"/>
    <property type="evidence" value="ECO:0007669"/>
    <property type="project" value="UniProtKB-SubCell"/>
</dbReference>
<dbReference type="Gene3D" id="2.70.70.10">
    <property type="entry name" value="Glucose Permease (Domain IIA)"/>
    <property type="match status" value="1"/>
</dbReference>
<dbReference type="PROSITE" id="PS01035">
    <property type="entry name" value="PTS_EIIB_TYPE_1_CYS"/>
    <property type="match status" value="1"/>
</dbReference>
<keyword evidence="7 17" id="KW-0812">Transmembrane</keyword>
<evidence type="ECO:0000256" key="12">
    <source>
        <dbReference type="ARBA" id="ARBA00045139"/>
    </source>
</evidence>
<comment type="function">
    <text evidence="12">The phosphoenolpyruvate-dependent sugar phosphotransferase system (sugar PTS), a major carbohydrate active transport system, catalyzes the phosphorylation of incoming sugar substrates concomitantly with their translocation across the cell membrane. This system is involved in sucrose transport.</text>
</comment>
<protein>
    <recommendedName>
        <fullName evidence="14">PTS system sucrose-specific EIIBCA component</fullName>
        <ecNumber evidence="11">2.7.1.211</ecNumber>
    </recommendedName>
    <alternativeName>
        <fullName evidence="15">EIIBCA-Scr</fullName>
    </alternativeName>
</protein>
<dbReference type="PROSITE" id="PS51103">
    <property type="entry name" value="PTS_EIIC_TYPE_1"/>
    <property type="match status" value="1"/>
</dbReference>
<dbReference type="AlphaFoldDB" id="A0A347WJY7"/>
<dbReference type="Pfam" id="PF00358">
    <property type="entry name" value="PTS_EIIA_1"/>
    <property type="match status" value="1"/>
</dbReference>
<feature type="transmembrane region" description="Helical" evidence="17">
    <location>
        <begin position="229"/>
        <end position="248"/>
    </location>
</feature>
<evidence type="ECO:0000256" key="8">
    <source>
        <dbReference type="ARBA" id="ARBA00022777"/>
    </source>
</evidence>
<evidence type="ECO:0000313" key="21">
    <source>
        <dbReference type="EMBL" id="AXY25394.1"/>
    </source>
</evidence>
<dbReference type="FunFam" id="2.70.70.10:FF:000001">
    <property type="entry name" value="PTS system glucose-specific IIA component"/>
    <property type="match status" value="1"/>
</dbReference>
<feature type="domain" description="PTS EIIA type-1" evidence="18">
    <location>
        <begin position="520"/>
        <end position="624"/>
    </location>
</feature>
<dbReference type="PANTHER" id="PTHR30175">
    <property type="entry name" value="PHOSPHOTRANSFERASE SYSTEM TRANSPORT PROTEIN"/>
    <property type="match status" value="1"/>
</dbReference>
<evidence type="ECO:0000256" key="1">
    <source>
        <dbReference type="ARBA" id="ARBA00004651"/>
    </source>
</evidence>
<evidence type="ECO:0000256" key="15">
    <source>
        <dbReference type="ARBA" id="ARBA00081008"/>
    </source>
</evidence>
<dbReference type="FunFam" id="3.30.1360.60:FF:000001">
    <property type="entry name" value="PTS system glucose-specific IIBC component PtsG"/>
    <property type="match status" value="1"/>
</dbReference>
<keyword evidence="9 17" id="KW-1133">Transmembrane helix</keyword>
<dbReference type="Gene3D" id="3.30.1360.60">
    <property type="entry name" value="Glucose permease domain IIB"/>
    <property type="match status" value="1"/>
</dbReference>
<feature type="transmembrane region" description="Helical" evidence="17">
    <location>
        <begin position="444"/>
        <end position="464"/>
    </location>
</feature>
<evidence type="ECO:0000256" key="11">
    <source>
        <dbReference type="ARBA" id="ARBA00044053"/>
    </source>
</evidence>
<evidence type="ECO:0000256" key="16">
    <source>
        <dbReference type="PROSITE-ProRule" id="PRU00421"/>
    </source>
</evidence>
<evidence type="ECO:0000313" key="22">
    <source>
        <dbReference type="Proteomes" id="UP000263232"/>
    </source>
</evidence>
<dbReference type="Pfam" id="PF00367">
    <property type="entry name" value="PTS_EIIB"/>
    <property type="match status" value="1"/>
</dbReference>
<gene>
    <name evidence="21" type="ORF">CL176_04910</name>
</gene>
<feature type="domain" description="PTS EIIC type-1" evidence="20">
    <location>
        <begin position="107"/>
        <end position="480"/>
    </location>
</feature>